<dbReference type="EMBL" id="JBHUDO010000001">
    <property type="protein sequence ID" value="MFD1644970.1"/>
    <property type="molecule type" value="Genomic_DNA"/>
</dbReference>
<evidence type="ECO:0000259" key="8">
    <source>
        <dbReference type="PROSITE" id="PS50109"/>
    </source>
</evidence>
<dbReference type="Pfam" id="PF08448">
    <property type="entry name" value="PAS_4"/>
    <property type="match status" value="1"/>
</dbReference>
<dbReference type="GO" id="GO:0000160">
    <property type="term" value="P:phosphorelay signal transduction system"/>
    <property type="evidence" value="ECO:0007669"/>
    <property type="project" value="UniProtKB-KW"/>
</dbReference>
<feature type="transmembrane region" description="Helical" evidence="7">
    <location>
        <begin position="186"/>
        <end position="208"/>
    </location>
</feature>
<comment type="catalytic activity">
    <reaction evidence="1">
        <text>ATP + protein L-histidine = ADP + protein N-phospho-L-histidine.</text>
        <dbReference type="EC" id="2.7.13.3"/>
    </reaction>
</comment>
<dbReference type="PANTHER" id="PTHR43711:SF1">
    <property type="entry name" value="HISTIDINE KINASE 1"/>
    <property type="match status" value="1"/>
</dbReference>
<dbReference type="SMART" id="SM00388">
    <property type="entry name" value="HisKA"/>
    <property type="match status" value="1"/>
</dbReference>
<proteinExistence type="predicted"/>
<dbReference type="InterPro" id="IPR003661">
    <property type="entry name" value="HisK_dim/P_dom"/>
</dbReference>
<dbReference type="SUPFAM" id="SSF47384">
    <property type="entry name" value="Homodimeric domain of signal transducing histidine kinase"/>
    <property type="match status" value="1"/>
</dbReference>
<dbReference type="Pfam" id="PF02518">
    <property type="entry name" value="HATPase_c"/>
    <property type="match status" value="1"/>
</dbReference>
<keyword evidence="7" id="KW-0812">Transmembrane</keyword>
<dbReference type="PROSITE" id="PS50109">
    <property type="entry name" value="HIS_KIN"/>
    <property type="match status" value="1"/>
</dbReference>
<evidence type="ECO:0000256" key="6">
    <source>
        <dbReference type="ARBA" id="ARBA00023012"/>
    </source>
</evidence>
<comment type="caution">
    <text evidence="10">The sequence shown here is derived from an EMBL/GenBank/DDBJ whole genome shotgun (WGS) entry which is preliminary data.</text>
</comment>
<dbReference type="InterPro" id="IPR035965">
    <property type="entry name" value="PAS-like_dom_sf"/>
</dbReference>
<dbReference type="NCBIfam" id="TIGR00229">
    <property type="entry name" value="sensory_box"/>
    <property type="match status" value="1"/>
</dbReference>
<sequence length="604" mass="66080">MNVQFHWVLLPLLVTTLFCLGTACYLGREAFRTDSKRTLSQANKAQSAVLLALAVQAFGQVLVVSGTTEPVMVAGMYLTVLTSMWAALSWFVFATLYTGREHWLTRRTVALLAAGVLVGTVLTLTDPFHGRVLVGTGVDRVETEWVLRYELGLGAWYAGSYTWLVSAVAIWLLFQKFLTSRNVYRKIAFFHVVGGTSLNLAMLVASLGLGPVRYLALGPAMFALVIVVVAPTVVSQRYLRLIPVDRLFGVLGSRFRNLSPMARDTIIETMQNGILVLDHDNRIVDLNPMGRRMIGATDRRVVGKPLQTVTPASTFLTDETGFLDPTTTDAEFRGVWVEADDEERRCFDLTITGLGPADDPAGRVALINDVTDRERRKGMLRRRTEELERQNEQLDQFAGVVSHDLRNPLNVARGYLETVDGNEDAVAEVDHSLGRMEAIIDDVLTLAREDRTLGETEQVTLDSLAREACGDVATGDAELVVDDSASFEADPDRLLSLFENLFRNARDHAGPSVTVTVGTTETGFYVADDGPGIPESERDSVLEFGYTTTDSGTGFGLAIVTQVAHAHGWNVDVTESENGGGRFEFGNIVESEVEAFGVSTSLGE</sequence>
<dbReference type="Gene3D" id="3.30.565.10">
    <property type="entry name" value="Histidine kinase-like ATPase, C-terminal domain"/>
    <property type="match status" value="1"/>
</dbReference>
<dbReference type="Pfam" id="PF00512">
    <property type="entry name" value="HisKA"/>
    <property type="match status" value="1"/>
</dbReference>
<keyword evidence="11" id="KW-1185">Reference proteome</keyword>
<keyword evidence="4" id="KW-0808">Transferase</keyword>
<dbReference type="InterPro" id="IPR050736">
    <property type="entry name" value="Sensor_HK_Regulatory"/>
</dbReference>
<feature type="transmembrane region" description="Helical" evidence="7">
    <location>
        <begin position="155"/>
        <end position="174"/>
    </location>
</feature>
<evidence type="ECO:0000256" key="5">
    <source>
        <dbReference type="ARBA" id="ARBA00022777"/>
    </source>
</evidence>
<dbReference type="EC" id="2.7.13.3" evidence="2"/>
<dbReference type="InterPro" id="IPR005467">
    <property type="entry name" value="His_kinase_dom"/>
</dbReference>
<dbReference type="Gene3D" id="1.10.287.130">
    <property type="match status" value="1"/>
</dbReference>
<keyword evidence="6" id="KW-0902">Two-component regulatory system</keyword>
<accession>A0ABD6DF79</accession>
<dbReference type="PRINTS" id="PR00344">
    <property type="entry name" value="BCTRLSENSOR"/>
</dbReference>
<evidence type="ECO:0000313" key="11">
    <source>
        <dbReference type="Proteomes" id="UP001597034"/>
    </source>
</evidence>
<keyword evidence="5 10" id="KW-0418">Kinase</keyword>
<feature type="transmembrane region" description="Helical" evidence="7">
    <location>
        <begin position="48"/>
        <end position="68"/>
    </location>
</feature>
<keyword evidence="3" id="KW-0597">Phosphoprotein</keyword>
<dbReference type="Pfam" id="PF16927">
    <property type="entry name" value="HisKA_7TM"/>
    <property type="match status" value="1"/>
</dbReference>
<dbReference type="Proteomes" id="UP001597034">
    <property type="component" value="Unassembled WGS sequence"/>
</dbReference>
<dbReference type="SMART" id="SM00387">
    <property type="entry name" value="HATPase_c"/>
    <property type="match status" value="1"/>
</dbReference>
<dbReference type="InterPro" id="IPR036097">
    <property type="entry name" value="HisK_dim/P_sf"/>
</dbReference>
<dbReference type="RefSeq" id="WP_256400210.1">
    <property type="nucleotide sequence ID" value="NZ_JANHJR010000002.1"/>
</dbReference>
<feature type="domain" description="PAS" evidence="9">
    <location>
        <begin position="266"/>
        <end position="311"/>
    </location>
</feature>
<dbReference type="CDD" id="cd00082">
    <property type="entry name" value="HisKA"/>
    <property type="match status" value="1"/>
</dbReference>
<gene>
    <name evidence="10" type="ORF">ACFSBL_04660</name>
</gene>
<dbReference type="SUPFAM" id="SSF55874">
    <property type="entry name" value="ATPase domain of HSP90 chaperone/DNA topoisomerase II/histidine kinase"/>
    <property type="match status" value="1"/>
</dbReference>
<evidence type="ECO:0000256" key="7">
    <source>
        <dbReference type="SAM" id="Phobius"/>
    </source>
</evidence>
<dbReference type="InterPro" id="IPR013656">
    <property type="entry name" value="PAS_4"/>
</dbReference>
<evidence type="ECO:0000256" key="1">
    <source>
        <dbReference type="ARBA" id="ARBA00000085"/>
    </source>
</evidence>
<dbReference type="AlphaFoldDB" id="A0ABD6DF79"/>
<feature type="domain" description="Histidine kinase" evidence="8">
    <location>
        <begin position="400"/>
        <end position="591"/>
    </location>
</feature>
<evidence type="ECO:0000259" key="9">
    <source>
        <dbReference type="PROSITE" id="PS50112"/>
    </source>
</evidence>
<dbReference type="Gene3D" id="3.30.450.20">
    <property type="entry name" value="PAS domain"/>
    <property type="match status" value="1"/>
</dbReference>
<keyword evidence="7" id="KW-0472">Membrane</keyword>
<evidence type="ECO:0000256" key="2">
    <source>
        <dbReference type="ARBA" id="ARBA00012438"/>
    </source>
</evidence>
<feature type="transmembrane region" description="Helical" evidence="7">
    <location>
        <begin position="6"/>
        <end position="27"/>
    </location>
</feature>
<reference evidence="10 11" key="1">
    <citation type="journal article" date="2019" name="Int. J. Syst. Evol. Microbiol.">
        <title>The Global Catalogue of Microorganisms (GCM) 10K type strain sequencing project: providing services to taxonomists for standard genome sequencing and annotation.</title>
        <authorList>
            <consortium name="The Broad Institute Genomics Platform"/>
            <consortium name="The Broad Institute Genome Sequencing Center for Infectious Disease"/>
            <person name="Wu L."/>
            <person name="Ma J."/>
        </authorList>
    </citation>
    <scope>NUCLEOTIDE SEQUENCE [LARGE SCALE GENOMIC DNA]</scope>
    <source>
        <strain evidence="10 11">CGMCC 1.10390</strain>
    </source>
</reference>
<feature type="transmembrane region" description="Helical" evidence="7">
    <location>
        <begin position="109"/>
        <end position="125"/>
    </location>
</feature>
<dbReference type="SMART" id="SM00091">
    <property type="entry name" value="PAS"/>
    <property type="match status" value="1"/>
</dbReference>
<evidence type="ECO:0000256" key="3">
    <source>
        <dbReference type="ARBA" id="ARBA00022553"/>
    </source>
</evidence>
<organism evidence="10 11">
    <name type="scientific">Haloarchaeobius litoreus</name>
    <dbReference type="NCBI Taxonomy" id="755306"/>
    <lineage>
        <taxon>Archaea</taxon>
        <taxon>Methanobacteriati</taxon>
        <taxon>Methanobacteriota</taxon>
        <taxon>Stenosarchaea group</taxon>
        <taxon>Halobacteria</taxon>
        <taxon>Halobacteriales</taxon>
        <taxon>Halorubellaceae</taxon>
        <taxon>Haloarchaeobius</taxon>
    </lineage>
</organism>
<name>A0ABD6DF79_9EURY</name>
<dbReference type="CDD" id="cd00075">
    <property type="entry name" value="HATPase"/>
    <property type="match status" value="1"/>
</dbReference>
<dbReference type="InterPro" id="IPR031621">
    <property type="entry name" value="HisKA_7TM"/>
</dbReference>
<evidence type="ECO:0000313" key="10">
    <source>
        <dbReference type="EMBL" id="MFD1644970.1"/>
    </source>
</evidence>
<dbReference type="GO" id="GO:0004673">
    <property type="term" value="F:protein histidine kinase activity"/>
    <property type="evidence" value="ECO:0007669"/>
    <property type="project" value="UniProtKB-EC"/>
</dbReference>
<keyword evidence="7" id="KW-1133">Transmembrane helix</keyword>
<evidence type="ECO:0000256" key="4">
    <source>
        <dbReference type="ARBA" id="ARBA00022679"/>
    </source>
</evidence>
<protein>
    <recommendedName>
        <fullName evidence="2">histidine kinase</fullName>
        <ecNumber evidence="2">2.7.13.3</ecNumber>
    </recommendedName>
</protein>
<dbReference type="InterPro" id="IPR004358">
    <property type="entry name" value="Sig_transdc_His_kin-like_C"/>
</dbReference>
<dbReference type="SUPFAM" id="SSF55785">
    <property type="entry name" value="PYP-like sensor domain (PAS domain)"/>
    <property type="match status" value="1"/>
</dbReference>
<dbReference type="PANTHER" id="PTHR43711">
    <property type="entry name" value="TWO-COMPONENT HISTIDINE KINASE"/>
    <property type="match status" value="1"/>
</dbReference>
<feature type="transmembrane region" description="Helical" evidence="7">
    <location>
        <begin position="74"/>
        <end position="97"/>
    </location>
</feature>
<dbReference type="InterPro" id="IPR003594">
    <property type="entry name" value="HATPase_dom"/>
</dbReference>
<feature type="transmembrane region" description="Helical" evidence="7">
    <location>
        <begin position="214"/>
        <end position="234"/>
    </location>
</feature>
<dbReference type="InterPro" id="IPR000014">
    <property type="entry name" value="PAS"/>
</dbReference>
<dbReference type="InterPro" id="IPR036890">
    <property type="entry name" value="HATPase_C_sf"/>
</dbReference>
<dbReference type="PROSITE" id="PS50112">
    <property type="entry name" value="PAS"/>
    <property type="match status" value="1"/>
</dbReference>